<feature type="region of interest" description="Disordered" evidence="1">
    <location>
        <begin position="1"/>
        <end position="59"/>
    </location>
</feature>
<reference evidence="2 3" key="1">
    <citation type="journal article" date="2023" name="G3 (Bethesda)">
        <title>A chromosome-length genome assembly and annotation of blackberry (Rubus argutus, cv. 'Hillquist').</title>
        <authorList>
            <person name="Bruna T."/>
            <person name="Aryal R."/>
            <person name="Dudchenko O."/>
            <person name="Sargent D.J."/>
            <person name="Mead D."/>
            <person name="Buti M."/>
            <person name="Cavallini A."/>
            <person name="Hytonen T."/>
            <person name="Andres J."/>
            <person name="Pham M."/>
            <person name="Weisz D."/>
            <person name="Mascagni F."/>
            <person name="Usai G."/>
            <person name="Natali L."/>
            <person name="Bassil N."/>
            <person name="Fernandez G.E."/>
            <person name="Lomsadze A."/>
            <person name="Armour M."/>
            <person name="Olukolu B."/>
            <person name="Poorten T."/>
            <person name="Britton C."/>
            <person name="Davik J."/>
            <person name="Ashrafi H."/>
            <person name="Aiden E.L."/>
            <person name="Borodovsky M."/>
            <person name="Worthington M."/>
        </authorList>
    </citation>
    <scope>NUCLEOTIDE SEQUENCE [LARGE SCALE GENOMIC DNA]</scope>
    <source>
        <strain evidence="2">PI 553951</strain>
    </source>
</reference>
<accession>A0AAW1YQ21</accession>
<proteinExistence type="predicted"/>
<dbReference type="AlphaFoldDB" id="A0AAW1YQ21"/>
<name>A0AAW1YQ21_RUBAR</name>
<evidence type="ECO:0000313" key="3">
    <source>
        <dbReference type="Proteomes" id="UP001457282"/>
    </source>
</evidence>
<gene>
    <name evidence="2" type="ORF">M0R45_006293</name>
</gene>
<keyword evidence="3" id="KW-1185">Reference proteome</keyword>
<evidence type="ECO:0000256" key="1">
    <source>
        <dbReference type="SAM" id="MobiDB-lite"/>
    </source>
</evidence>
<dbReference type="EMBL" id="JBEDUW010000001">
    <property type="protein sequence ID" value="KAK9950826.1"/>
    <property type="molecule type" value="Genomic_DNA"/>
</dbReference>
<feature type="compositionally biased region" description="Basic and acidic residues" evidence="1">
    <location>
        <begin position="32"/>
        <end position="43"/>
    </location>
</feature>
<organism evidence="2 3">
    <name type="scientific">Rubus argutus</name>
    <name type="common">Southern blackberry</name>
    <dbReference type="NCBI Taxonomy" id="59490"/>
    <lineage>
        <taxon>Eukaryota</taxon>
        <taxon>Viridiplantae</taxon>
        <taxon>Streptophyta</taxon>
        <taxon>Embryophyta</taxon>
        <taxon>Tracheophyta</taxon>
        <taxon>Spermatophyta</taxon>
        <taxon>Magnoliopsida</taxon>
        <taxon>eudicotyledons</taxon>
        <taxon>Gunneridae</taxon>
        <taxon>Pentapetalae</taxon>
        <taxon>rosids</taxon>
        <taxon>fabids</taxon>
        <taxon>Rosales</taxon>
        <taxon>Rosaceae</taxon>
        <taxon>Rosoideae</taxon>
        <taxon>Rosoideae incertae sedis</taxon>
        <taxon>Rubus</taxon>
    </lineage>
</organism>
<evidence type="ECO:0000313" key="2">
    <source>
        <dbReference type="EMBL" id="KAK9950826.1"/>
    </source>
</evidence>
<protein>
    <submittedName>
        <fullName evidence="2">Uncharacterized protein</fullName>
    </submittedName>
</protein>
<sequence length="222" mass="25484">MKERTFRYRQRQRLDPRSSNKGPNRFPAFEAANRKSYSEDRHQVPAVRPDLYDEPRKNTKRRAPAFEGDYFEGVKVRRVNLSKASAWELKQVDNTESDKGWKSVKKFIQEFEALTAHIPSYDEDTPEVCSDSPCSICLRKGHSTCACPYKVSVPYGATVSKGYEIVCKACNRSDDHQHTFEGVPRGVVMKFCILCQTTKDHWPDECRMGKNSRKQGEFGSTS</sequence>
<feature type="compositionally biased region" description="Basic and acidic residues" evidence="1">
    <location>
        <begin position="1"/>
        <end position="18"/>
    </location>
</feature>
<comment type="caution">
    <text evidence="2">The sequence shown here is derived from an EMBL/GenBank/DDBJ whole genome shotgun (WGS) entry which is preliminary data.</text>
</comment>
<dbReference type="Proteomes" id="UP001457282">
    <property type="component" value="Unassembled WGS sequence"/>
</dbReference>